<feature type="transmembrane region" description="Helical" evidence="14">
    <location>
        <begin position="72"/>
        <end position="89"/>
    </location>
</feature>
<evidence type="ECO:0000256" key="4">
    <source>
        <dbReference type="ARBA" id="ARBA00011967"/>
    </source>
</evidence>
<evidence type="ECO:0000256" key="13">
    <source>
        <dbReference type="ARBA" id="ARBA00048064"/>
    </source>
</evidence>
<evidence type="ECO:0000256" key="8">
    <source>
        <dbReference type="ARBA" id="ARBA00022692"/>
    </source>
</evidence>
<comment type="subcellular location">
    <subcellularLocation>
        <location evidence="1">Endoplasmic reticulum membrane</location>
        <topology evidence="1">Multi-pass membrane protein</topology>
    </subcellularLocation>
</comment>
<evidence type="ECO:0000256" key="14">
    <source>
        <dbReference type="PIRNR" id="PIRNR028810"/>
    </source>
</evidence>
<evidence type="ECO:0000256" key="6">
    <source>
        <dbReference type="ARBA" id="ARBA00022676"/>
    </source>
</evidence>
<dbReference type="KEGG" id="dpx:DAPPUDRAFT_127260"/>
<dbReference type="PIRSF" id="PIRSF028810">
    <property type="entry name" value="Alpha1_2_glucosyltferase_Alg10"/>
    <property type="match status" value="1"/>
</dbReference>
<dbReference type="HOGENOM" id="CLU_017053_1_0_1"/>
<evidence type="ECO:0000256" key="12">
    <source>
        <dbReference type="ARBA" id="ARBA00044727"/>
    </source>
</evidence>
<dbReference type="STRING" id="6669.E9G0X2"/>
<organism evidence="15 16">
    <name type="scientific">Daphnia pulex</name>
    <name type="common">Water flea</name>
    <dbReference type="NCBI Taxonomy" id="6669"/>
    <lineage>
        <taxon>Eukaryota</taxon>
        <taxon>Metazoa</taxon>
        <taxon>Ecdysozoa</taxon>
        <taxon>Arthropoda</taxon>
        <taxon>Crustacea</taxon>
        <taxon>Branchiopoda</taxon>
        <taxon>Diplostraca</taxon>
        <taxon>Cladocera</taxon>
        <taxon>Anomopoda</taxon>
        <taxon>Daphniidae</taxon>
        <taxon>Daphnia</taxon>
    </lineage>
</organism>
<dbReference type="PANTHER" id="PTHR12989">
    <property type="entry name" value="ALPHA-1,2-GLUCOSYLTRANSFERASE ALG10"/>
    <property type="match status" value="1"/>
</dbReference>
<dbReference type="PhylomeDB" id="E9G0X2"/>
<comment type="caution">
    <text evidence="14">Lacks conserved residue(s) required for the propagation of feature annotation.</text>
</comment>
<comment type="catalytic activity">
    <reaction evidence="13">
        <text>an alpha-D-Glc-(1-&gt;3)-alpha-D-Glc-(1-&gt;3)-alpha-D-Man-(1-&gt;2)-alpha-D-Man-(1-&gt;2)-alpha-D-Man-(1-&gt;3)-[alpha-D-Man-(1-&gt;2)-alpha-D-Man-(1-&gt;3)-[alpha-D-Man-(1-&gt;2)-alpha-D-Man-(1-&gt;6)]-alpha-D-Man-(1-&gt;6)]-beta-D-Man-(1-&gt;4)-beta-D-GlcNAc-(1-&gt;4)-alpha-D-GlcNAc-diphospho-di-trans,poly-cis-dolichol + a di-trans,poly-cis-dolichyl beta-D-glucosyl phosphate = a alpha-D-Glc-(1-&gt;2)-alpha-D-Glc-(1-&gt;3)-alpha-D-Glc-(1-&gt;3)-alpha-D-Man-(1-&gt;2)-alpha-D-Man-(1-&gt;2)-alpha-D-Man-(1-&gt;3)-[alpha-D-Man-(1-&gt;2)-alpha-D-Man-(1-&gt;3)-[alpha-D-Man-(1-&gt;2)-alpha-D-Man-(1-&gt;6)]-alpha-D-Man-(1-&gt;6)]-beta-D-Man-(1-&gt;4)-beta-D-GlcNAc-(1-&gt;4)-alpha-D-GlcNAc-diphospho-di-trans,poly-cis-dolichol + a di-trans,poly-cis-dolichyl phosphate + H(+)</text>
        <dbReference type="Rhea" id="RHEA:29543"/>
        <dbReference type="Rhea" id="RHEA-COMP:19498"/>
        <dbReference type="Rhea" id="RHEA-COMP:19502"/>
        <dbReference type="Rhea" id="RHEA-COMP:19512"/>
        <dbReference type="Rhea" id="RHEA-COMP:19522"/>
        <dbReference type="ChEBI" id="CHEBI:15378"/>
        <dbReference type="ChEBI" id="CHEBI:57525"/>
        <dbReference type="ChEBI" id="CHEBI:57683"/>
        <dbReference type="ChEBI" id="CHEBI:132522"/>
        <dbReference type="ChEBI" id="CHEBI:132523"/>
        <dbReference type="EC" id="2.4.1.256"/>
    </reaction>
    <physiologicalReaction direction="left-to-right" evidence="13">
        <dbReference type="Rhea" id="RHEA:29544"/>
    </physiologicalReaction>
</comment>
<gene>
    <name evidence="15" type="ORF">DAPPUDRAFT_127260</name>
</gene>
<proteinExistence type="inferred from homology"/>
<evidence type="ECO:0000313" key="15">
    <source>
        <dbReference type="EMBL" id="EFX87328.1"/>
    </source>
</evidence>
<evidence type="ECO:0000256" key="9">
    <source>
        <dbReference type="ARBA" id="ARBA00022824"/>
    </source>
</evidence>
<dbReference type="Pfam" id="PF04922">
    <property type="entry name" value="DIE2_ALG10"/>
    <property type="match status" value="1"/>
</dbReference>
<evidence type="ECO:0000313" key="16">
    <source>
        <dbReference type="Proteomes" id="UP000000305"/>
    </source>
</evidence>
<comment type="pathway">
    <text evidence="2">Protein modification; protein glycosylation.</text>
</comment>
<dbReference type="GO" id="GO:0006488">
    <property type="term" value="P:dolichol-linked oligosaccharide biosynthetic process"/>
    <property type="evidence" value="ECO:0007669"/>
    <property type="project" value="UniProtKB-UniRule"/>
</dbReference>
<evidence type="ECO:0000256" key="1">
    <source>
        <dbReference type="ARBA" id="ARBA00004477"/>
    </source>
</evidence>
<sequence length="445" mass="51354">MVSSQINKIQPVPYLDEIYHVPQAQEYCRGNFSYWDNRITTLPGLYLISVGVITPLSSWLSKNLCETHHLRLTNVVLSLSNFVLYVWLIKKIHQDSGKHGTWKGIASALNVALFPPLFFFSFLYYTDVAASFLVFLMYGLHMYGKNALAAVAGIAAVVVRQTSIVWVILVAVGCFDLSLQKLLLTAKDRKFHILSSWHQVQVVLKKFFNLAPAPQKIQLVGKLILELFPYILVGLIFAAFVVINNGLVVGDRDAHQATIHVPQLFYLFALVTLFAAPHWISLVLPFSKACLKNWYVILVAVGLVGLIVRYNTLVHPYLLADNRHYTFYIWKRVFEYQPWGRYVIIPLYLFGSFATYRTMSTSKSFIFALAFIVCCFVALVPQRLLEIRYFFIPFLFVRLHIRPRSWMALFFEFSMYIAINAATIYLFITRPFYWADSPLTQRFMW</sequence>
<feature type="transmembrane region" description="Helical" evidence="14">
    <location>
        <begin position="263"/>
        <end position="284"/>
    </location>
</feature>
<evidence type="ECO:0000256" key="11">
    <source>
        <dbReference type="ARBA" id="ARBA00023136"/>
    </source>
</evidence>
<evidence type="ECO:0000256" key="10">
    <source>
        <dbReference type="ARBA" id="ARBA00022989"/>
    </source>
</evidence>
<dbReference type="EMBL" id="GL732528">
    <property type="protein sequence ID" value="EFX87328.1"/>
    <property type="molecule type" value="Genomic_DNA"/>
</dbReference>
<feature type="transmembrane region" description="Helical" evidence="14">
    <location>
        <begin position="365"/>
        <end position="385"/>
    </location>
</feature>
<comment type="function">
    <text evidence="12">Dol-P-Glc:Glc(2)Man(9)GlcNAc(2)-PP-Dol alpha-1,2-glucosyltransferase that operates in the biosynthetic pathway of dolichol-linked oligosaccharides, the glycan precursors employed in protein asparagine (N)-glycosylation. The assembly of dolichol-linked oligosaccharides begins on the cytosolic side of the endoplasmic reticulum membrane and finishes in its lumen. The sequential addition of sugars to dolichol pyrophosphate produces dolichol-linked oligosaccharides containing fourteen sugars, including two GlcNAcs, nine mannoses and three glucoses. Once assembled, the oligosaccharide is transferred from the lipid to nascent proteins by oligosaccharyltransferases. In the lumen of the endoplasmic reticulum, adds the third and last glucose residue from dolichyl phosphate glucose (Dol-P-Glc) onto the lipid-linked oligosaccharide intermediate Glc(2)Man(9)GlcNAc(2)-PP-Dol to produce Glc(3)Man(9)GlcNAc(2)-PP-Dol.</text>
</comment>
<dbReference type="InParanoid" id="E9G0X2"/>
<keyword evidence="11 14" id="KW-0472">Membrane</keyword>
<feature type="transmembrane region" description="Helical" evidence="14">
    <location>
        <begin position="296"/>
        <end position="319"/>
    </location>
</feature>
<dbReference type="OMA" id="VWDSKIT"/>
<reference evidence="15 16" key="1">
    <citation type="journal article" date="2011" name="Science">
        <title>The ecoresponsive genome of Daphnia pulex.</title>
        <authorList>
            <person name="Colbourne J.K."/>
            <person name="Pfrender M.E."/>
            <person name="Gilbert D."/>
            <person name="Thomas W.K."/>
            <person name="Tucker A."/>
            <person name="Oakley T.H."/>
            <person name="Tokishita S."/>
            <person name="Aerts A."/>
            <person name="Arnold G.J."/>
            <person name="Basu M.K."/>
            <person name="Bauer D.J."/>
            <person name="Caceres C.E."/>
            <person name="Carmel L."/>
            <person name="Casola C."/>
            <person name="Choi J.H."/>
            <person name="Detter J.C."/>
            <person name="Dong Q."/>
            <person name="Dusheyko S."/>
            <person name="Eads B.D."/>
            <person name="Frohlich T."/>
            <person name="Geiler-Samerotte K.A."/>
            <person name="Gerlach D."/>
            <person name="Hatcher P."/>
            <person name="Jogdeo S."/>
            <person name="Krijgsveld J."/>
            <person name="Kriventseva E.V."/>
            <person name="Kultz D."/>
            <person name="Laforsch C."/>
            <person name="Lindquist E."/>
            <person name="Lopez J."/>
            <person name="Manak J.R."/>
            <person name="Muller J."/>
            <person name="Pangilinan J."/>
            <person name="Patwardhan R.P."/>
            <person name="Pitluck S."/>
            <person name="Pritham E.J."/>
            <person name="Rechtsteiner A."/>
            <person name="Rho M."/>
            <person name="Rogozin I.B."/>
            <person name="Sakarya O."/>
            <person name="Salamov A."/>
            <person name="Schaack S."/>
            <person name="Shapiro H."/>
            <person name="Shiga Y."/>
            <person name="Skalitzky C."/>
            <person name="Smith Z."/>
            <person name="Souvorov A."/>
            <person name="Sung W."/>
            <person name="Tang Z."/>
            <person name="Tsuchiya D."/>
            <person name="Tu H."/>
            <person name="Vos H."/>
            <person name="Wang M."/>
            <person name="Wolf Y.I."/>
            <person name="Yamagata H."/>
            <person name="Yamada T."/>
            <person name="Ye Y."/>
            <person name="Shaw J.R."/>
            <person name="Andrews J."/>
            <person name="Crease T.J."/>
            <person name="Tang H."/>
            <person name="Lucas S.M."/>
            <person name="Robertson H.M."/>
            <person name="Bork P."/>
            <person name="Koonin E.V."/>
            <person name="Zdobnov E.M."/>
            <person name="Grigoriev I.V."/>
            <person name="Lynch M."/>
            <person name="Boore J.L."/>
        </authorList>
    </citation>
    <scope>NUCLEOTIDE SEQUENCE [LARGE SCALE GENOMIC DNA]</scope>
</reference>
<feature type="transmembrane region" description="Helical" evidence="14">
    <location>
        <begin position="132"/>
        <end position="158"/>
    </location>
</feature>
<keyword evidence="16" id="KW-1185">Reference proteome</keyword>
<protein>
    <recommendedName>
        <fullName evidence="5 14">Dol-P-Glc:Glc(2)Man(9)GlcNAc(2)-PP-Dol alpha-1,2-glucosyltransferase</fullName>
        <ecNumber evidence="4 14">2.4.1.256</ecNumber>
    </recommendedName>
</protein>
<dbReference type="Proteomes" id="UP000000305">
    <property type="component" value="Unassembled WGS sequence"/>
</dbReference>
<keyword evidence="9" id="KW-0256">Endoplasmic reticulum</keyword>
<dbReference type="InterPro" id="IPR016900">
    <property type="entry name" value="Alg10"/>
</dbReference>
<dbReference type="PANTHER" id="PTHR12989:SF10">
    <property type="entry name" value="DOL-P-GLC:GLC(2)MAN(9)GLCNAC(2)-PP-DOL ALPHA-1,2-GLUCOSYLTRANSFERASE-RELATED"/>
    <property type="match status" value="1"/>
</dbReference>
<keyword evidence="6 14" id="KW-0328">Glycosyltransferase</keyword>
<evidence type="ECO:0000256" key="3">
    <source>
        <dbReference type="ARBA" id="ARBA00010600"/>
    </source>
</evidence>
<feature type="transmembrane region" description="Helical" evidence="14">
    <location>
        <begin position="339"/>
        <end position="356"/>
    </location>
</feature>
<evidence type="ECO:0000256" key="2">
    <source>
        <dbReference type="ARBA" id="ARBA00004922"/>
    </source>
</evidence>
<dbReference type="GO" id="GO:0006487">
    <property type="term" value="P:protein N-linked glycosylation"/>
    <property type="evidence" value="ECO:0000318"/>
    <property type="project" value="GO_Central"/>
</dbReference>
<feature type="transmembrane region" description="Helical" evidence="14">
    <location>
        <begin position="405"/>
        <end position="428"/>
    </location>
</feature>
<dbReference type="EC" id="2.4.1.256" evidence="4 14"/>
<keyword evidence="10 14" id="KW-1133">Transmembrane helix</keyword>
<keyword evidence="8 14" id="KW-0812">Transmembrane</keyword>
<dbReference type="eggNOG" id="KOG2642">
    <property type="taxonomic scope" value="Eukaryota"/>
</dbReference>
<name>E9G0X2_DAPPU</name>
<comment type="similarity">
    <text evidence="3 14">Belongs to the ALG10 glucosyltransferase family.</text>
</comment>
<feature type="transmembrane region" description="Helical" evidence="14">
    <location>
        <begin position="39"/>
        <end position="60"/>
    </location>
</feature>
<keyword evidence="7" id="KW-0808">Transferase</keyword>
<dbReference type="GO" id="GO:0005783">
    <property type="term" value="C:endoplasmic reticulum"/>
    <property type="evidence" value="ECO:0000318"/>
    <property type="project" value="GO_Central"/>
</dbReference>
<dbReference type="AlphaFoldDB" id="E9G0X2"/>
<dbReference type="GO" id="GO:0106073">
    <property type="term" value="F:dolichyl pyrophosphate Glc2Man9GlcNAc2 alpha-1,2-glucosyltransferase activity"/>
    <property type="evidence" value="ECO:0000318"/>
    <property type="project" value="GO_Central"/>
</dbReference>
<feature type="transmembrane region" description="Helical" evidence="14">
    <location>
        <begin position="223"/>
        <end position="243"/>
    </location>
</feature>
<evidence type="ECO:0000256" key="5">
    <source>
        <dbReference type="ARBA" id="ARBA00018512"/>
    </source>
</evidence>
<dbReference type="OrthoDB" id="4769at2759"/>
<dbReference type="FunCoup" id="E9G0X2">
    <property type="interactions" value="1805"/>
</dbReference>
<dbReference type="GO" id="GO:0005789">
    <property type="term" value="C:endoplasmic reticulum membrane"/>
    <property type="evidence" value="ECO:0007669"/>
    <property type="project" value="UniProtKB-SubCell"/>
</dbReference>
<accession>E9G0X2</accession>
<evidence type="ECO:0000256" key="7">
    <source>
        <dbReference type="ARBA" id="ARBA00022679"/>
    </source>
</evidence>